<organism evidence="3 4">
    <name type="scientific">Streptomyces lasiicapitis</name>
    <dbReference type="NCBI Taxonomy" id="1923961"/>
    <lineage>
        <taxon>Bacteria</taxon>
        <taxon>Bacillati</taxon>
        <taxon>Actinomycetota</taxon>
        <taxon>Actinomycetes</taxon>
        <taxon>Kitasatosporales</taxon>
        <taxon>Streptomycetaceae</taxon>
        <taxon>Streptomyces</taxon>
    </lineage>
</organism>
<feature type="domain" description="SseB protein N-terminal" evidence="2">
    <location>
        <begin position="154"/>
        <end position="254"/>
    </location>
</feature>
<dbReference type="Pfam" id="PF07179">
    <property type="entry name" value="SseB"/>
    <property type="match status" value="1"/>
</dbReference>
<sequence length="266" mass="28787">MGQEQGGPPADGRTGVRRPGRTCTCARARACGHDWVPLGSSICSPHYKNGNGPHPYLSSARYINFRRESAARRRWATPTKGEASGPRSPADPPTAYGAPAGIGTLAGMYGYDQHAGVGQGYVPPQQPPPQAQMPGGYGQQPPLYPEPSPPSLADAVRAFTTGSMSAEDFQQVFATSKVYCPRGDNPGFLALHNTQQPVIPMFTSLKELRRYAGKDSKYFVITGAEVIDLLPTGYGFVLDMEGEHRMVFDAKAVEQMVDFAMRRMYG</sequence>
<feature type="region of interest" description="Disordered" evidence="1">
    <location>
        <begin position="1"/>
        <end position="20"/>
    </location>
</feature>
<keyword evidence="4" id="KW-1185">Reference proteome</keyword>
<evidence type="ECO:0000313" key="3">
    <source>
        <dbReference type="EMBL" id="GGO43071.1"/>
    </source>
</evidence>
<reference evidence="4" key="1">
    <citation type="journal article" date="2019" name="Int. J. Syst. Evol. Microbiol.">
        <title>The Global Catalogue of Microorganisms (GCM) 10K type strain sequencing project: providing services to taxonomists for standard genome sequencing and annotation.</title>
        <authorList>
            <consortium name="The Broad Institute Genomics Platform"/>
            <consortium name="The Broad Institute Genome Sequencing Center for Infectious Disease"/>
            <person name="Wu L."/>
            <person name="Ma J."/>
        </authorList>
    </citation>
    <scope>NUCLEOTIDE SEQUENCE [LARGE SCALE GENOMIC DNA]</scope>
    <source>
        <strain evidence="4">CGMCC 4.7349</strain>
    </source>
</reference>
<dbReference type="EMBL" id="BMNG01000005">
    <property type="protein sequence ID" value="GGO43071.1"/>
    <property type="molecule type" value="Genomic_DNA"/>
</dbReference>
<feature type="region of interest" description="Disordered" evidence="1">
    <location>
        <begin position="71"/>
        <end position="98"/>
    </location>
</feature>
<name>A0ABQ2LTS1_9ACTN</name>
<evidence type="ECO:0000256" key="1">
    <source>
        <dbReference type="SAM" id="MobiDB-lite"/>
    </source>
</evidence>
<evidence type="ECO:0000259" key="2">
    <source>
        <dbReference type="Pfam" id="PF07179"/>
    </source>
</evidence>
<evidence type="ECO:0000313" key="4">
    <source>
        <dbReference type="Proteomes" id="UP000656881"/>
    </source>
</evidence>
<protein>
    <recommendedName>
        <fullName evidence="2">SseB protein N-terminal domain-containing protein</fullName>
    </recommendedName>
</protein>
<proteinExistence type="predicted"/>
<gene>
    <name evidence="3" type="ORF">GCM10012286_26070</name>
</gene>
<dbReference type="InterPro" id="IPR009839">
    <property type="entry name" value="SseB_N"/>
</dbReference>
<accession>A0ABQ2LTS1</accession>
<dbReference type="Proteomes" id="UP000656881">
    <property type="component" value="Unassembled WGS sequence"/>
</dbReference>
<comment type="caution">
    <text evidence="3">The sequence shown here is derived from an EMBL/GenBank/DDBJ whole genome shotgun (WGS) entry which is preliminary data.</text>
</comment>